<evidence type="ECO:0000313" key="3">
    <source>
        <dbReference type="Proteomes" id="UP000076609"/>
    </source>
</evidence>
<dbReference type="RefSeq" id="WP_066688743.1">
    <property type="nucleotide sequence ID" value="NZ_CP117025.1"/>
</dbReference>
<keyword evidence="2" id="KW-0540">Nuclease</keyword>
<feature type="domain" description="Imm-5-like" evidence="1">
    <location>
        <begin position="10"/>
        <end position="128"/>
    </location>
</feature>
<accession>A0ABR5YEE4</accession>
<organism evidence="2 3">
    <name type="scientific">Sphingomonas hankookensis</name>
    <dbReference type="NCBI Taxonomy" id="563996"/>
    <lineage>
        <taxon>Bacteria</taxon>
        <taxon>Pseudomonadati</taxon>
        <taxon>Pseudomonadota</taxon>
        <taxon>Alphaproteobacteria</taxon>
        <taxon>Sphingomonadales</taxon>
        <taxon>Sphingomonadaceae</taxon>
        <taxon>Sphingomonas</taxon>
    </lineage>
</organism>
<evidence type="ECO:0000259" key="1">
    <source>
        <dbReference type="Pfam" id="PF21805"/>
    </source>
</evidence>
<comment type="caution">
    <text evidence="2">The sequence shown here is derived from an EMBL/GenBank/DDBJ whole genome shotgun (WGS) entry which is preliminary data.</text>
</comment>
<keyword evidence="2" id="KW-0269">Exonuclease</keyword>
<dbReference type="InterPro" id="IPR048667">
    <property type="entry name" value="Imm5-like"/>
</dbReference>
<protein>
    <submittedName>
        <fullName evidence="2">Exonuclease SbcC</fullName>
    </submittedName>
</protein>
<dbReference type="GO" id="GO:0004527">
    <property type="term" value="F:exonuclease activity"/>
    <property type="evidence" value="ECO:0007669"/>
    <property type="project" value="UniProtKB-KW"/>
</dbReference>
<evidence type="ECO:0000313" key="2">
    <source>
        <dbReference type="EMBL" id="KZE17725.1"/>
    </source>
</evidence>
<dbReference type="Pfam" id="PF21805">
    <property type="entry name" value="Imm5_like"/>
    <property type="match status" value="1"/>
</dbReference>
<reference evidence="3" key="1">
    <citation type="submission" date="2016-01" db="EMBL/GenBank/DDBJ databases">
        <title>Draft genome of Chromobacterium sp. F49.</title>
        <authorList>
            <person name="Hong K.W."/>
        </authorList>
    </citation>
    <scope>NUCLEOTIDE SEQUENCE [LARGE SCALE GENOMIC DNA]</scope>
    <source>
        <strain evidence="3">CN3</strain>
    </source>
</reference>
<keyword evidence="2" id="KW-0378">Hydrolase</keyword>
<sequence>MTDVARVDLELNDCRAVAGYAALCAHSVLSVFEQLHPNDQRLHDAIDAAQLFAGGAKRTKVLRDRAWSALRAAGEAAENGEIAASEAARAAVAAAGAAYLHPLAKATQVKHILGSAAHAVRAIELIRPSNAELHLTMLVGLATSQVSEVLRRYPAAPSKGGRIGELVREIDAALR</sequence>
<dbReference type="EMBL" id="LQQO01000005">
    <property type="protein sequence ID" value="KZE17725.1"/>
    <property type="molecule type" value="Genomic_DNA"/>
</dbReference>
<keyword evidence="3" id="KW-1185">Reference proteome</keyword>
<dbReference type="Proteomes" id="UP000076609">
    <property type="component" value="Unassembled WGS sequence"/>
</dbReference>
<name>A0ABR5YEE4_9SPHN</name>
<gene>
    <name evidence="2" type="ORF">AVT10_10375</name>
</gene>
<proteinExistence type="predicted"/>